<feature type="transmembrane region" description="Helical" evidence="6">
    <location>
        <begin position="385"/>
        <end position="405"/>
    </location>
</feature>
<gene>
    <name evidence="8" type="ordered locus">Daci_5076</name>
</gene>
<evidence type="ECO:0000256" key="6">
    <source>
        <dbReference type="SAM" id="Phobius"/>
    </source>
</evidence>
<dbReference type="eggNOG" id="COG2271">
    <property type="taxonomic scope" value="Bacteria"/>
</dbReference>
<dbReference type="Pfam" id="PF07690">
    <property type="entry name" value="MFS_1"/>
    <property type="match status" value="1"/>
</dbReference>
<feature type="transmembrane region" description="Helical" evidence="6">
    <location>
        <begin position="294"/>
        <end position="315"/>
    </location>
</feature>
<keyword evidence="5 6" id="KW-0472">Membrane</keyword>
<dbReference type="EMBL" id="CP000884">
    <property type="protein sequence ID" value="ABX37705.1"/>
    <property type="molecule type" value="Genomic_DNA"/>
</dbReference>
<evidence type="ECO:0000256" key="4">
    <source>
        <dbReference type="ARBA" id="ARBA00022989"/>
    </source>
</evidence>
<reference evidence="9" key="2">
    <citation type="submission" date="2007-11" db="EMBL/GenBank/DDBJ databases">
        <title>Complete sequence of Delftia acidovorans DSM 14801 / SPH-1.</title>
        <authorList>
            <person name="Copeland A."/>
            <person name="Lucas S."/>
            <person name="Lapidus A."/>
            <person name="Barry K."/>
            <person name="Glavina del Rio T."/>
            <person name="Dalin E."/>
            <person name="Tice H."/>
            <person name="Pitluck S."/>
            <person name="Lowry S."/>
            <person name="Clum A."/>
            <person name="Schmutz J."/>
            <person name="Larimer F."/>
            <person name="Land M."/>
            <person name="Hauser L."/>
            <person name="Kyrpides N."/>
            <person name="Kim E."/>
            <person name="Schleheck D."/>
            <person name="Richardson P."/>
        </authorList>
    </citation>
    <scope>NUCLEOTIDE SEQUENCE [LARGE SCALE GENOMIC DNA]</scope>
    <source>
        <strain evidence="9">DSM 14801 / SPH-1</strain>
    </source>
</reference>
<feature type="transmembrane region" description="Helical" evidence="6">
    <location>
        <begin position="451"/>
        <end position="470"/>
    </location>
</feature>
<dbReference type="InterPro" id="IPR036259">
    <property type="entry name" value="MFS_trans_sf"/>
</dbReference>
<feature type="domain" description="Major facilitator superfamily (MFS) profile" evidence="7">
    <location>
        <begin position="68"/>
        <end position="475"/>
    </location>
</feature>
<feature type="transmembrane region" description="Helical" evidence="6">
    <location>
        <begin position="192"/>
        <end position="215"/>
    </location>
</feature>
<dbReference type="GO" id="GO:0016020">
    <property type="term" value="C:membrane"/>
    <property type="evidence" value="ECO:0007669"/>
    <property type="project" value="UniProtKB-SubCell"/>
</dbReference>
<dbReference type="CDD" id="cd17319">
    <property type="entry name" value="MFS_ExuT_GudP_like"/>
    <property type="match status" value="1"/>
</dbReference>
<dbReference type="SUPFAM" id="SSF103473">
    <property type="entry name" value="MFS general substrate transporter"/>
    <property type="match status" value="1"/>
</dbReference>
<feature type="transmembrane region" description="Helical" evidence="6">
    <location>
        <begin position="417"/>
        <end position="439"/>
    </location>
</feature>
<feature type="transmembrane region" description="Helical" evidence="6">
    <location>
        <begin position="327"/>
        <end position="348"/>
    </location>
</feature>
<evidence type="ECO:0000256" key="5">
    <source>
        <dbReference type="ARBA" id="ARBA00023136"/>
    </source>
</evidence>
<protein>
    <submittedName>
        <fullName evidence="8">Major facilitator superfamily MFS_1</fullName>
    </submittedName>
</protein>
<keyword evidence="4 6" id="KW-1133">Transmembrane helix</keyword>
<sequence>MRVCIGRREGQHSLRIFRPVIPVDHNPSTKDFLMSSLPASAEVAGAAPALASETPAEAAVYRKVAWRLLPFIMACYVAAYLDRVNVGFAKLHMLADLQFSEAMYGLGAGLFFIGYFFFEVPSNMLMHRIGAKATISRIMIMWSLISAAMMFVSTPTQFYVLRFLLGAAEAGFYPGMILYMTYWFPSYRRARMVALFMCAIPVSGILGGPLSGGIMDLMQGVAGLRGWQWLFLLEAIPSMILGLAVLWYLDNGIRAARWLTEAEKTLLERNIARENASKSDSHVTLRALFSDPRIIKMALICFCTVMGQYGLTFWLPSLIRQSGVEGAFHIGLLTAVPFSVAVVSMNLVSRSSDRMRERRWHLIVPFCVGAAGLMLSAIFSGNVYLSLAALALAAGGSLATSPLFWSLPTAILSSAGAAAGIALINSFANLAGFISPYMIGLIKDATQSTNAAMFVLAGVLLFGAFLTYTVPAKLVNK</sequence>
<dbReference type="KEGG" id="dac:Daci_5076"/>
<keyword evidence="3 6" id="KW-0812">Transmembrane</keyword>
<evidence type="ECO:0000256" key="2">
    <source>
        <dbReference type="ARBA" id="ARBA00022448"/>
    </source>
</evidence>
<feature type="transmembrane region" description="Helical" evidence="6">
    <location>
        <begin position="227"/>
        <end position="249"/>
    </location>
</feature>
<reference evidence="8 9" key="1">
    <citation type="journal article" date="2004" name="Appl. Environ. Microbiol.">
        <title>Mineralization of individual congeners of linear alkylbenzenesulfonate by defined pairs of heterotrophic bacteria.</title>
        <authorList>
            <person name="Schleheck D."/>
            <person name="Knepper T.P."/>
            <person name="Fischer K."/>
            <person name="Cook A.M."/>
        </authorList>
    </citation>
    <scope>NUCLEOTIDE SEQUENCE [LARGE SCALE GENOMIC DNA]</scope>
    <source>
        <strain evidence="9">DSM 14801 / SPH-1</strain>
    </source>
</reference>
<keyword evidence="2" id="KW-0813">Transport</keyword>
<comment type="subcellular location">
    <subcellularLocation>
        <location evidence="1">Membrane</location>
        <topology evidence="1">Multi-pass membrane protein</topology>
    </subcellularLocation>
</comment>
<evidence type="ECO:0000256" key="1">
    <source>
        <dbReference type="ARBA" id="ARBA00004141"/>
    </source>
</evidence>
<dbReference type="HOGENOM" id="CLU_001265_0_0_4"/>
<evidence type="ECO:0000259" key="7">
    <source>
        <dbReference type="PROSITE" id="PS50850"/>
    </source>
</evidence>
<feature type="transmembrane region" description="Helical" evidence="6">
    <location>
        <begin position="134"/>
        <end position="153"/>
    </location>
</feature>
<dbReference type="InterPro" id="IPR020846">
    <property type="entry name" value="MFS_dom"/>
</dbReference>
<dbReference type="AlphaFoldDB" id="A9BN10"/>
<feature type="transmembrane region" description="Helical" evidence="6">
    <location>
        <begin position="159"/>
        <end position="180"/>
    </location>
</feature>
<name>A9BN10_DELAS</name>
<organism evidence="8 9">
    <name type="scientific">Delftia acidovorans (strain DSM 14801 / SPH-1)</name>
    <dbReference type="NCBI Taxonomy" id="398578"/>
    <lineage>
        <taxon>Bacteria</taxon>
        <taxon>Pseudomonadati</taxon>
        <taxon>Pseudomonadota</taxon>
        <taxon>Betaproteobacteria</taxon>
        <taxon>Burkholderiales</taxon>
        <taxon>Comamonadaceae</taxon>
        <taxon>Delftia</taxon>
    </lineage>
</organism>
<evidence type="ECO:0000256" key="3">
    <source>
        <dbReference type="ARBA" id="ARBA00022692"/>
    </source>
</evidence>
<evidence type="ECO:0000313" key="8">
    <source>
        <dbReference type="EMBL" id="ABX37705.1"/>
    </source>
</evidence>
<dbReference type="GO" id="GO:0022857">
    <property type="term" value="F:transmembrane transporter activity"/>
    <property type="evidence" value="ECO:0007669"/>
    <property type="project" value="InterPro"/>
</dbReference>
<dbReference type="PROSITE" id="PS50850">
    <property type="entry name" value="MFS"/>
    <property type="match status" value="1"/>
</dbReference>
<dbReference type="FunFam" id="1.20.1250.20:FF:000018">
    <property type="entry name" value="MFS transporter permease"/>
    <property type="match status" value="1"/>
</dbReference>
<dbReference type="STRING" id="398578.Daci_5076"/>
<dbReference type="Proteomes" id="UP000000784">
    <property type="component" value="Chromosome"/>
</dbReference>
<feature type="transmembrane region" description="Helical" evidence="6">
    <location>
        <begin position="360"/>
        <end position="379"/>
    </location>
</feature>
<feature type="transmembrane region" description="Helical" evidence="6">
    <location>
        <begin position="102"/>
        <end position="122"/>
    </location>
</feature>
<dbReference type="PANTHER" id="PTHR43791:SF36">
    <property type="entry name" value="TRANSPORTER, PUTATIVE (AFU_ORTHOLOGUE AFUA_6G08340)-RELATED"/>
    <property type="match status" value="1"/>
</dbReference>
<dbReference type="PANTHER" id="PTHR43791">
    <property type="entry name" value="PERMEASE-RELATED"/>
    <property type="match status" value="1"/>
</dbReference>
<feature type="transmembrane region" description="Helical" evidence="6">
    <location>
        <begin position="64"/>
        <end position="82"/>
    </location>
</feature>
<dbReference type="Gene3D" id="1.20.1250.20">
    <property type="entry name" value="MFS general substrate transporter like domains"/>
    <property type="match status" value="2"/>
</dbReference>
<proteinExistence type="predicted"/>
<accession>A9BN10</accession>
<evidence type="ECO:0000313" key="9">
    <source>
        <dbReference type="Proteomes" id="UP000000784"/>
    </source>
</evidence>
<keyword evidence="9" id="KW-1185">Reference proteome</keyword>
<dbReference type="InterPro" id="IPR011701">
    <property type="entry name" value="MFS"/>
</dbReference>